<keyword evidence="11" id="KW-0378">Hydrolase</keyword>
<feature type="compositionally biased region" description="Low complexity" evidence="23">
    <location>
        <begin position="1414"/>
        <end position="1432"/>
    </location>
</feature>
<evidence type="ECO:0000256" key="14">
    <source>
        <dbReference type="ARBA" id="ARBA00023098"/>
    </source>
</evidence>
<dbReference type="GO" id="GO:0098793">
    <property type="term" value="C:presynapse"/>
    <property type="evidence" value="ECO:0007669"/>
    <property type="project" value="UniProtKB-SubCell"/>
</dbReference>
<dbReference type="Pfam" id="PF22669">
    <property type="entry name" value="Exo_endo_phos2"/>
    <property type="match status" value="1"/>
</dbReference>
<dbReference type="EC" id="3.1.3.36" evidence="7"/>
<evidence type="ECO:0000313" key="26">
    <source>
        <dbReference type="EMBL" id="NXJ79098.1"/>
    </source>
</evidence>
<dbReference type="InterPro" id="IPR000300">
    <property type="entry name" value="IPPc"/>
</dbReference>
<dbReference type="CDD" id="cd12720">
    <property type="entry name" value="RRM_SYNJ2"/>
    <property type="match status" value="1"/>
</dbReference>
<evidence type="ECO:0000256" key="5">
    <source>
        <dbReference type="ARBA" id="ARBA00008943"/>
    </source>
</evidence>
<comment type="similarity">
    <text evidence="6">In the central section; belongs to the inositol 1,4,5-trisphosphate 5-phosphatase family.</text>
</comment>
<dbReference type="FunFam" id="3.60.10.10:FF:000008">
    <property type="entry name" value="Synaptojanin 2"/>
    <property type="match status" value="1"/>
</dbReference>
<dbReference type="GO" id="GO:0005886">
    <property type="term" value="C:plasma membrane"/>
    <property type="evidence" value="ECO:0007669"/>
    <property type="project" value="UniProtKB-SubCell"/>
</dbReference>
<dbReference type="SMART" id="SM01165">
    <property type="entry name" value="DUF1866"/>
    <property type="match status" value="1"/>
</dbReference>
<dbReference type="PANTHER" id="PTHR11200:SF148">
    <property type="entry name" value="SYNAPTOJANIN-2"/>
    <property type="match status" value="1"/>
</dbReference>
<dbReference type="GO" id="GO:0005856">
    <property type="term" value="C:cytoskeleton"/>
    <property type="evidence" value="ECO:0007669"/>
    <property type="project" value="UniProtKB-SubCell"/>
</dbReference>
<evidence type="ECO:0000256" key="23">
    <source>
        <dbReference type="SAM" id="MobiDB-lite"/>
    </source>
</evidence>
<feature type="region of interest" description="Disordered" evidence="23">
    <location>
        <begin position="1410"/>
        <end position="1440"/>
    </location>
</feature>
<evidence type="ECO:0000256" key="9">
    <source>
        <dbReference type="ARBA" id="ARBA00022490"/>
    </source>
</evidence>
<dbReference type="SMART" id="SM00128">
    <property type="entry name" value="IPPc"/>
    <property type="match status" value="1"/>
</dbReference>
<evidence type="ECO:0000256" key="11">
    <source>
        <dbReference type="ARBA" id="ARBA00022801"/>
    </source>
</evidence>
<dbReference type="Pfam" id="PF02383">
    <property type="entry name" value="Syja_N"/>
    <property type="match status" value="1"/>
</dbReference>
<feature type="compositionally biased region" description="Pro residues" evidence="23">
    <location>
        <begin position="1313"/>
        <end position="1322"/>
    </location>
</feature>
<dbReference type="InterPro" id="IPR035979">
    <property type="entry name" value="RBD_domain_sf"/>
</dbReference>
<dbReference type="CDD" id="cd09099">
    <property type="entry name" value="INPP5c_Synj2"/>
    <property type="match status" value="1"/>
</dbReference>
<dbReference type="GO" id="GO:0004439">
    <property type="term" value="F:phosphatidylinositol-4,5-bisphosphate 5-phosphatase activity"/>
    <property type="evidence" value="ECO:0007669"/>
    <property type="project" value="UniProtKB-EC"/>
</dbReference>
<feature type="region of interest" description="Disordered" evidence="23">
    <location>
        <begin position="1209"/>
        <end position="1370"/>
    </location>
</feature>
<keyword evidence="12 22" id="KW-0694">RNA-binding</keyword>
<keyword evidence="14" id="KW-0443">Lipid metabolism</keyword>
<evidence type="ECO:0000256" key="17">
    <source>
        <dbReference type="ARBA" id="ARBA00023273"/>
    </source>
</evidence>
<dbReference type="FunFam" id="3.30.70.330:FF:000204">
    <property type="entry name" value="Synaptojanin 2"/>
    <property type="match status" value="1"/>
</dbReference>
<evidence type="ECO:0000313" key="27">
    <source>
        <dbReference type="Proteomes" id="UP000550660"/>
    </source>
</evidence>
<dbReference type="Proteomes" id="UP000550660">
    <property type="component" value="Unassembled WGS sequence"/>
</dbReference>
<dbReference type="GO" id="GO:0048488">
    <property type="term" value="P:synaptic vesicle endocytosis"/>
    <property type="evidence" value="ECO:0007669"/>
    <property type="project" value="TreeGrafter"/>
</dbReference>
<gene>
    <name evidence="26" type="primary">Synj2</name>
    <name evidence="26" type="ORF">TROMEL_R14184</name>
</gene>
<dbReference type="GO" id="GO:0003723">
    <property type="term" value="F:RNA binding"/>
    <property type="evidence" value="ECO:0007669"/>
    <property type="project" value="UniProtKB-UniRule"/>
</dbReference>
<reference evidence="26 27" key="1">
    <citation type="submission" date="2019-09" db="EMBL/GenBank/DDBJ databases">
        <title>Bird 10,000 Genomes (B10K) Project - Family phase.</title>
        <authorList>
            <person name="Zhang G."/>
        </authorList>
    </citation>
    <scope>NUCLEOTIDE SEQUENCE [LARGE SCALE GENOMIC DNA]</scope>
    <source>
        <strain evidence="26">B10K-DU-007-40</strain>
        <tissue evidence="26">Mixed tissue sample</tissue>
    </source>
</reference>
<evidence type="ECO:0000256" key="4">
    <source>
        <dbReference type="ARBA" id="ARBA00004285"/>
    </source>
</evidence>
<sequence>MALSKGLRLLWKQEPGPSALLEARTRQDCLLLEAGTVAALSKCPGAGGVSCRVVSCGYEPGLLSFCFTAPEEKDTIKGQYEKLMDAYGCLGELQLKCGNARLHFLVLVTGCTSVGKILDAEVYKITATDFCPLQEETKEEERVTALKKILNSGMFYFSWPNAGSNFDLTVRAQKQGDNHYESGNSFFWNHLLHVPFKHYQVNCSDWLLKVICGVVDIRTVYASHKKAKACLISRISCERAGVGFYIRGANDDGHVSNFVETEQTIYLDDDVSSFVQIRGSVPLFWEQPGLQVGSYRLRLNRGLEANAPAFDRHMMLLKEQYGKQVIVNLLGSRGGEEVLNRAFKKLLWASSHAADTPMINFDYHQFAKGGKTEKLDNLLRPQLRLHWEEFGIFTKGENVSPRLQTGTFRVNCLDCLNRTNSVQFFIALEILLTQLESLGLNSKSVIERFVESYKVMWTLNGHNLSRVFTGRALEGKHKVGKLKDGARSVSRTIQSNFFDAVKQEAIKLLLMGDFFSEEYADKGKMLMDHTALLVTPSILKAMSERQFEFTSFKRVRVATGTWNVNGGKQFRSNILGTSELTDWLLDSPKLSGVSEFQDDDNCPPDIFAVGFEEMVELSAGNIVNASTTNRKTWGEQLQKAISRTHRYIQLTSAQLVGVCLFIFVRPYHVPFIRDVAIDTVKTGMGGKAGNKGAVSIRFQFYSTSFCFICSHLTAGQTQVKERNEDYKEITQKLSFPMGQSVFSHDYVFWCGDFNYRIDLTYEEVFYFLKRQDWKTLLEFDQLQQQKSSGKIFKDFHEGTINFGPTYKYDVGSEAYDTSDKCRTPAWTDRVLWWRKKLPFEKTAGEINLLDSDLNAETKVRHTWTPGALMYYGRAELQASDHRPVLAIVEVEVQEVNQAARESVFQEVSSFQGPLDATVVVNLLSPTPEEKNEFPEDLRTELMQMFEDYGTVVLVRISGGQMLVTFADSKSALRVMDIDGVKIRGRTVKIRPKTKDWLKGLQEEIARKRDSIAPMSPTANSCLLEENFDFSSLDYDSEGDIVEDEDDDLDDALCQHLVEDAAEDMPEGCGHFASVGHSDNSTQNPRLYKDDTDLVDLKRELEASGECRRRTPSRSLSIPTRPRPLQPPQRPPPPAGTSGKKSPSDGSLSPGSHSTCSILATAKLLPGAPQQPPKVRTGISKPYNVKQIKTTTAEEAEEAIRCLMEAKGGLQEDAGKPAPVRNQTVTKPEPLPTISKSASLQGPQAGPVLVPHRPPPKVPTTKKPVPQQRTGVKVEHAMCTEEQFDQQTVESPFGSPEPCLEAGAILSPTKITPVPKPRTPQPGKPQESGGSSERQPPSANTAEAIALPLPNASFAPKVPPRRKKSAPAALHLQVLQSSDNPLFSGLMFNSNNNNPGFCPQAQDAYVPVQLARSAPTSSASPENNTTTPSTPSTGELTADIRGLPVPDGQHPQLWDSSSLPENTNLLDLDLDSSHPLSMQVASATSPAHAPGNLKHPDLKDFSHWVTFSDDEDSGALSEGFNKLLLLEEKKNTLMKTNTNLEL</sequence>
<dbReference type="SUPFAM" id="SSF54928">
    <property type="entry name" value="RNA-binding domain, RBD"/>
    <property type="match status" value="1"/>
</dbReference>
<evidence type="ECO:0000256" key="10">
    <source>
        <dbReference type="ARBA" id="ARBA00022553"/>
    </source>
</evidence>
<feature type="non-terminal residue" evidence="26">
    <location>
        <position position="1541"/>
    </location>
</feature>
<dbReference type="InterPro" id="IPR012677">
    <property type="entry name" value="Nucleotide-bd_a/b_plait_sf"/>
</dbReference>
<evidence type="ECO:0000256" key="2">
    <source>
        <dbReference type="ARBA" id="ARBA00004236"/>
    </source>
</evidence>
<keyword evidence="8" id="KW-1003">Cell membrane</keyword>
<dbReference type="GO" id="GO:0017124">
    <property type="term" value="F:SH3 domain binding"/>
    <property type="evidence" value="ECO:0007669"/>
    <property type="project" value="TreeGrafter"/>
</dbReference>
<feature type="domain" description="SAC" evidence="25">
    <location>
        <begin position="146"/>
        <end position="470"/>
    </location>
</feature>
<keyword evidence="9" id="KW-0963">Cytoplasm</keyword>
<feature type="region of interest" description="Disordered" evidence="23">
    <location>
        <begin position="1067"/>
        <end position="1090"/>
    </location>
</feature>
<dbReference type="InterPro" id="IPR002013">
    <property type="entry name" value="SAC_dom"/>
</dbReference>
<comment type="catalytic activity">
    <reaction evidence="1">
        <text>a 1,2-diacyl-sn-glycero-3-phospho-(1D-myo-inositol-4,5-bisphosphate) + H2O = a 1,2-diacyl-sn-glycero-3-phospho-(1D-myo-inositol 4-phosphate) + phosphate</text>
        <dbReference type="Rhea" id="RHEA:22764"/>
        <dbReference type="ChEBI" id="CHEBI:15377"/>
        <dbReference type="ChEBI" id="CHEBI:43474"/>
        <dbReference type="ChEBI" id="CHEBI:58178"/>
        <dbReference type="ChEBI" id="CHEBI:58456"/>
        <dbReference type="EC" id="3.1.3.36"/>
    </reaction>
</comment>
<evidence type="ECO:0000256" key="18">
    <source>
        <dbReference type="ARBA" id="ARBA00034106"/>
    </source>
</evidence>
<keyword evidence="10" id="KW-0597">Phosphoprotein</keyword>
<keyword evidence="17" id="KW-0966">Cell projection</keyword>
<evidence type="ECO:0000256" key="6">
    <source>
        <dbReference type="ARBA" id="ARBA00009678"/>
    </source>
</evidence>
<evidence type="ECO:0000256" key="7">
    <source>
        <dbReference type="ARBA" id="ARBA00013044"/>
    </source>
</evidence>
<feature type="compositionally biased region" description="Pro residues" evidence="23">
    <location>
        <begin position="1120"/>
        <end position="1134"/>
    </location>
</feature>
<dbReference type="PROSITE" id="PS50102">
    <property type="entry name" value="RRM"/>
    <property type="match status" value="1"/>
</dbReference>
<comment type="subcellular location">
    <subcellularLocation>
        <location evidence="2">Cell membrane</location>
    </subcellularLocation>
    <subcellularLocation>
        <location evidence="3">Cytoplasm</location>
        <location evidence="3">Cytoskeleton</location>
    </subcellularLocation>
    <subcellularLocation>
        <location evidence="4">Membrane raft</location>
    </subcellularLocation>
    <subcellularLocation>
        <location evidence="18">Presynapse</location>
    </subcellularLocation>
</comment>
<dbReference type="InterPro" id="IPR000504">
    <property type="entry name" value="RRM_dom"/>
</dbReference>
<evidence type="ECO:0000256" key="1">
    <source>
        <dbReference type="ARBA" id="ARBA00001786"/>
    </source>
</evidence>
<feature type="domain" description="RRM" evidence="24">
    <location>
        <begin position="916"/>
        <end position="994"/>
    </location>
</feature>
<dbReference type="PROSITE" id="PS50275">
    <property type="entry name" value="SAC"/>
    <property type="match status" value="1"/>
</dbReference>
<evidence type="ECO:0000256" key="19">
    <source>
        <dbReference type="ARBA" id="ARBA00056929"/>
    </source>
</evidence>
<keyword evidence="13" id="KW-0770">Synapse</keyword>
<evidence type="ECO:0000256" key="15">
    <source>
        <dbReference type="ARBA" id="ARBA00023136"/>
    </source>
</evidence>
<feature type="compositionally biased region" description="Polar residues" evidence="23">
    <location>
        <begin position="1327"/>
        <end position="1340"/>
    </location>
</feature>
<comment type="function">
    <text evidence="19">Inositol 5-phosphatase which may be involved in distinct membrane trafficking and signal transduction pathways. May mediate the inhibitory effect of Rac1 on endocytosis.</text>
</comment>
<dbReference type="GO" id="GO:0046856">
    <property type="term" value="P:phosphatidylinositol dephosphorylation"/>
    <property type="evidence" value="ECO:0007669"/>
    <property type="project" value="InterPro"/>
</dbReference>
<dbReference type="OrthoDB" id="1925875at2759"/>
<accession>A0A7L0E8C4</accession>
<dbReference type="Gene3D" id="3.60.10.10">
    <property type="entry name" value="Endonuclease/exonuclease/phosphatase"/>
    <property type="match status" value="1"/>
</dbReference>
<evidence type="ECO:0000256" key="3">
    <source>
        <dbReference type="ARBA" id="ARBA00004245"/>
    </source>
</evidence>
<comment type="caution">
    <text evidence="26">The sequence shown here is derived from an EMBL/GenBank/DDBJ whole genome shotgun (WGS) entry which is preliminary data.</text>
</comment>
<evidence type="ECO:0000256" key="20">
    <source>
        <dbReference type="ARBA" id="ARBA00071145"/>
    </source>
</evidence>
<evidence type="ECO:0000259" key="24">
    <source>
        <dbReference type="PROSITE" id="PS50102"/>
    </source>
</evidence>
<keyword evidence="15" id="KW-0472">Membrane</keyword>
<dbReference type="EMBL" id="VXAG01000392">
    <property type="protein sequence ID" value="NXJ79098.1"/>
    <property type="molecule type" value="Genomic_DNA"/>
</dbReference>
<keyword evidence="16" id="KW-0206">Cytoskeleton</keyword>
<organism evidence="26 27">
    <name type="scientific">Trogon melanurus</name>
    <name type="common">Black-tailed trogon</name>
    <dbReference type="NCBI Taxonomy" id="56311"/>
    <lineage>
        <taxon>Eukaryota</taxon>
        <taxon>Metazoa</taxon>
        <taxon>Chordata</taxon>
        <taxon>Craniata</taxon>
        <taxon>Vertebrata</taxon>
        <taxon>Euteleostomi</taxon>
        <taxon>Archelosauria</taxon>
        <taxon>Archosauria</taxon>
        <taxon>Dinosauria</taxon>
        <taxon>Saurischia</taxon>
        <taxon>Theropoda</taxon>
        <taxon>Coelurosauria</taxon>
        <taxon>Aves</taxon>
        <taxon>Neognathae</taxon>
        <taxon>Neoaves</taxon>
        <taxon>Telluraves</taxon>
        <taxon>Coraciimorphae</taxon>
        <taxon>Trogoniformes</taxon>
        <taxon>Trogonidae</taxon>
        <taxon>Trogon</taxon>
    </lineage>
</organism>
<dbReference type="InterPro" id="IPR015047">
    <property type="entry name" value="SYNJ1/2_RRM"/>
</dbReference>
<dbReference type="InterPro" id="IPR034973">
    <property type="entry name" value="SYNJ2_RRM"/>
</dbReference>
<evidence type="ECO:0000256" key="21">
    <source>
        <dbReference type="ARBA" id="ARBA00077889"/>
    </source>
</evidence>
<feature type="region of interest" description="Disordered" evidence="23">
    <location>
        <begin position="1102"/>
        <end position="1153"/>
    </location>
</feature>
<keyword evidence="27" id="KW-1185">Reference proteome</keyword>
<evidence type="ECO:0000256" key="12">
    <source>
        <dbReference type="ARBA" id="ARBA00022884"/>
    </source>
</evidence>
<evidence type="ECO:0000256" key="22">
    <source>
        <dbReference type="PROSITE-ProRule" id="PRU00176"/>
    </source>
</evidence>
<feature type="non-terminal residue" evidence="26">
    <location>
        <position position="1"/>
    </location>
</feature>
<dbReference type="GO" id="GO:0048471">
    <property type="term" value="C:perinuclear region of cytoplasm"/>
    <property type="evidence" value="ECO:0007669"/>
    <property type="project" value="TreeGrafter"/>
</dbReference>
<dbReference type="InterPro" id="IPR036691">
    <property type="entry name" value="Endo/exonu/phosph_ase_sf"/>
</dbReference>
<name>A0A7L0E8C4_TROML</name>
<dbReference type="Gene3D" id="3.30.70.330">
    <property type="match status" value="1"/>
</dbReference>
<proteinExistence type="inferred from homology"/>
<comment type="similarity">
    <text evidence="5">Belongs to the synaptojanin family.</text>
</comment>
<protein>
    <recommendedName>
        <fullName evidence="20">Synaptojanin-2</fullName>
        <ecNumber evidence="7">3.1.3.36</ecNumber>
    </recommendedName>
    <alternativeName>
        <fullName evidence="21">Synaptic inositol 1,4,5-trisphosphate 5-phosphatase 2</fullName>
    </alternativeName>
</protein>
<evidence type="ECO:0000256" key="13">
    <source>
        <dbReference type="ARBA" id="ARBA00023018"/>
    </source>
</evidence>
<dbReference type="InterPro" id="IPR046985">
    <property type="entry name" value="IP5"/>
</dbReference>
<evidence type="ECO:0000256" key="16">
    <source>
        <dbReference type="ARBA" id="ARBA00023212"/>
    </source>
</evidence>
<dbReference type="PANTHER" id="PTHR11200">
    <property type="entry name" value="INOSITOL 5-PHOSPHATASE"/>
    <property type="match status" value="1"/>
</dbReference>
<evidence type="ECO:0000259" key="25">
    <source>
        <dbReference type="PROSITE" id="PS50275"/>
    </source>
</evidence>
<dbReference type="GO" id="GO:0045121">
    <property type="term" value="C:membrane raft"/>
    <property type="evidence" value="ECO:0007669"/>
    <property type="project" value="UniProtKB-SubCell"/>
</dbReference>
<feature type="compositionally biased region" description="Polar residues" evidence="23">
    <location>
        <begin position="1138"/>
        <end position="1153"/>
    </location>
</feature>
<dbReference type="Pfam" id="PF08952">
    <property type="entry name" value="DUF1866"/>
    <property type="match status" value="1"/>
</dbReference>
<dbReference type="SUPFAM" id="SSF56219">
    <property type="entry name" value="DNase I-like"/>
    <property type="match status" value="1"/>
</dbReference>
<evidence type="ECO:0000256" key="8">
    <source>
        <dbReference type="ARBA" id="ARBA00022475"/>
    </source>
</evidence>